<feature type="compositionally biased region" description="Polar residues" evidence="1">
    <location>
        <begin position="424"/>
        <end position="435"/>
    </location>
</feature>
<feature type="compositionally biased region" description="Gly residues" evidence="1">
    <location>
        <begin position="336"/>
        <end position="345"/>
    </location>
</feature>
<feature type="compositionally biased region" description="Low complexity" evidence="1">
    <location>
        <begin position="762"/>
        <end position="776"/>
    </location>
</feature>
<dbReference type="OrthoDB" id="2143914at2759"/>
<name>A0A0D0UA77_CRYGA</name>
<proteinExistence type="predicted"/>
<feature type="compositionally biased region" description="Basic and acidic residues" evidence="1">
    <location>
        <begin position="744"/>
        <end position="761"/>
    </location>
</feature>
<dbReference type="SMART" id="SM00717">
    <property type="entry name" value="SANT"/>
    <property type="match status" value="1"/>
</dbReference>
<dbReference type="HOGENOM" id="CLU_020368_0_0_1"/>
<feature type="compositionally biased region" description="Low complexity" evidence="1">
    <location>
        <begin position="457"/>
        <end position="468"/>
    </location>
</feature>
<feature type="compositionally biased region" description="Low complexity" evidence="1">
    <location>
        <begin position="1"/>
        <end position="17"/>
    </location>
</feature>
<gene>
    <name evidence="4" type="ORF">I312_05664</name>
</gene>
<feature type="compositionally biased region" description="Low complexity" evidence="1">
    <location>
        <begin position="528"/>
        <end position="542"/>
    </location>
</feature>
<dbReference type="PROSITE" id="PS51294">
    <property type="entry name" value="HTH_MYB"/>
    <property type="match status" value="1"/>
</dbReference>
<dbReference type="SUPFAM" id="SSF46689">
    <property type="entry name" value="Homeodomain-like"/>
    <property type="match status" value="1"/>
</dbReference>
<feature type="compositionally biased region" description="Low complexity" evidence="1">
    <location>
        <begin position="374"/>
        <end position="386"/>
    </location>
</feature>
<feature type="compositionally biased region" description="Basic and acidic residues" evidence="1">
    <location>
        <begin position="469"/>
        <end position="480"/>
    </location>
</feature>
<dbReference type="InterPro" id="IPR001005">
    <property type="entry name" value="SANT/Myb"/>
</dbReference>
<dbReference type="CDD" id="cd00167">
    <property type="entry name" value="SANT"/>
    <property type="match status" value="1"/>
</dbReference>
<dbReference type="Pfam" id="PF00249">
    <property type="entry name" value="Myb_DNA-binding"/>
    <property type="match status" value="1"/>
</dbReference>
<feature type="region of interest" description="Disordered" evidence="1">
    <location>
        <begin position="528"/>
        <end position="569"/>
    </location>
</feature>
<feature type="compositionally biased region" description="Polar residues" evidence="1">
    <location>
        <begin position="402"/>
        <end position="411"/>
    </location>
</feature>
<dbReference type="AlphaFoldDB" id="A0A0D0UA77"/>
<reference evidence="4" key="1">
    <citation type="submission" date="2015-01" db="EMBL/GenBank/DDBJ databases">
        <title>The Genome Sequence of Cryptococcus gattii CA1280.</title>
        <authorList>
            <consortium name="The Broad Institute Genomics Platform"/>
            <person name="Cuomo C."/>
            <person name="Litvintseva A."/>
            <person name="Chen Y."/>
            <person name="Heitman J."/>
            <person name="Sun S."/>
            <person name="Springer D."/>
            <person name="Dromer F."/>
            <person name="Young S."/>
            <person name="Zeng Q."/>
            <person name="Gargeya S."/>
            <person name="Abouelleil A."/>
            <person name="Alvarado L."/>
            <person name="Chapman S.B."/>
            <person name="Gainer-Dewar J."/>
            <person name="Goldberg J."/>
            <person name="Griggs A."/>
            <person name="Gujja S."/>
            <person name="Hansen M."/>
            <person name="Howarth C."/>
            <person name="Imamovic A."/>
            <person name="Larimer J."/>
            <person name="Murphy C."/>
            <person name="Naylor J."/>
            <person name="Pearson M."/>
            <person name="Priest M."/>
            <person name="Roberts A."/>
            <person name="Saif S."/>
            <person name="Shea T."/>
            <person name="Sykes S."/>
            <person name="Wortman J."/>
            <person name="Nusbaum C."/>
            <person name="Birren B."/>
        </authorList>
    </citation>
    <scope>NUCLEOTIDE SEQUENCE [LARGE SCALE GENOMIC DNA]</scope>
    <source>
        <strain evidence="4">CA1280</strain>
    </source>
</reference>
<dbReference type="InterPro" id="IPR009057">
    <property type="entry name" value="Homeodomain-like_sf"/>
</dbReference>
<evidence type="ECO:0000256" key="1">
    <source>
        <dbReference type="SAM" id="MobiDB-lite"/>
    </source>
</evidence>
<feature type="compositionally biased region" description="Polar residues" evidence="1">
    <location>
        <begin position="595"/>
        <end position="613"/>
    </location>
</feature>
<organism evidence="4">
    <name type="scientific">Cryptococcus bacillisporus CA1280</name>
    <dbReference type="NCBI Taxonomy" id="1296109"/>
    <lineage>
        <taxon>Eukaryota</taxon>
        <taxon>Fungi</taxon>
        <taxon>Dikarya</taxon>
        <taxon>Basidiomycota</taxon>
        <taxon>Agaricomycotina</taxon>
        <taxon>Tremellomycetes</taxon>
        <taxon>Tremellales</taxon>
        <taxon>Cryptococcaceae</taxon>
        <taxon>Cryptococcus</taxon>
        <taxon>Cryptococcus gattii species complex</taxon>
    </lineage>
</organism>
<feature type="region of interest" description="Disordered" evidence="1">
    <location>
        <begin position="743"/>
        <end position="776"/>
    </location>
</feature>
<accession>A0A0D0UA77</accession>
<dbReference type="PROSITE" id="PS50090">
    <property type="entry name" value="MYB_LIKE"/>
    <property type="match status" value="1"/>
</dbReference>
<feature type="compositionally biased region" description="Basic and acidic residues" evidence="1">
    <location>
        <begin position="66"/>
        <end position="78"/>
    </location>
</feature>
<feature type="region of interest" description="Disordered" evidence="1">
    <location>
        <begin position="333"/>
        <end position="506"/>
    </location>
</feature>
<evidence type="ECO:0000259" key="2">
    <source>
        <dbReference type="PROSITE" id="PS50090"/>
    </source>
</evidence>
<evidence type="ECO:0000259" key="3">
    <source>
        <dbReference type="PROSITE" id="PS51294"/>
    </source>
</evidence>
<evidence type="ECO:0008006" key="5">
    <source>
        <dbReference type="Google" id="ProtNLM"/>
    </source>
</evidence>
<dbReference type="InterPro" id="IPR017930">
    <property type="entry name" value="Myb_dom"/>
</dbReference>
<feature type="region of interest" description="Disordered" evidence="1">
    <location>
        <begin position="1"/>
        <end position="88"/>
    </location>
</feature>
<feature type="domain" description="Myb-like" evidence="2">
    <location>
        <begin position="700"/>
        <end position="743"/>
    </location>
</feature>
<feature type="compositionally biased region" description="Basic residues" evidence="1">
    <location>
        <begin position="392"/>
        <end position="401"/>
    </location>
</feature>
<protein>
    <recommendedName>
        <fullName evidence="5">Myb-like domain-containing protein</fullName>
    </recommendedName>
</protein>
<feature type="compositionally biased region" description="Acidic residues" evidence="1">
    <location>
        <begin position="354"/>
        <end position="368"/>
    </location>
</feature>
<dbReference type="EMBL" id="KN847991">
    <property type="protein sequence ID" value="KIR45098.1"/>
    <property type="molecule type" value="Genomic_DNA"/>
</dbReference>
<feature type="region of interest" description="Disordered" evidence="1">
    <location>
        <begin position="589"/>
        <end position="630"/>
    </location>
</feature>
<evidence type="ECO:0000313" key="4">
    <source>
        <dbReference type="EMBL" id="KIR45098.1"/>
    </source>
</evidence>
<sequence>MQASTPSPTTIQTPTLSFPNTPQMDETPKTAVLRTPRAAFDGGEVRIEGSVSGSERGSIDVGTVNGERKDKGKERAAESAEDEDEETSRFDMELLGRLQSRVNELEASGKTGDEWMQRNELLGMVKTLLPLTLNHLPFLQERLAAQKSTIATMQQQAKVSEQLMATERERHAVERESWHKEMRAVMVSKEEEKVSSKRKVLDLDVGYHKELEAANKRLEMDNRLMAPRLVDTQRQIDRLVNELRLLRPHVILNTQALTSKPTESSPATSAPPVFLPQYMPQLENSKESHRSSRATMGDARTEHLLLAAKAIRRMRKNNGRLGRLTMGELKKAGVVGPEGGMGYKEGYGEQPMSDVEEDASEEEPEESLIDQRASGSVSKGKSKSQGTPLLPRAKRSTKKNAQHASISTIPETPSKPRAAGKPTLPQTTPGGSNFNDLLRAAEMATRPNSPVHGEPILSTLSATRSTTRPRPDSSDTERGSPKRRRGAVWESGESHKTHQHSASAGSASALDLLAQASQLDVASSTAPSSVVQSSPAVPLASSTPQFGGLLEKDSSPRSHGSSLGAPIDLTPQNRTMAIVHARAHPASDDFIVDPSLQTPTHRMRGSSTTSESLTPARGYASSQLYPTPGGELDERLPPAGASSSAINPTSTLGVIPEGGGPGTGNGSFASPSGKVVPGLGRYWHYTSEMPIKRVRSPYLKWTVEEDELLARAVAIHGEKWDLVSKGVPTRSYHQVRQRWLRKTGAFDKKNQAAKAEREAKAESASGAKSSSAEGEV</sequence>
<dbReference type="Gene3D" id="1.10.10.60">
    <property type="entry name" value="Homeodomain-like"/>
    <property type="match status" value="1"/>
</dbReference>
<feature type="domain" description="HTH myb-type" evidence="3">
    <location>
        <begin position="700"/>
        <end position="745"/>
    </location>
</feature>